<gene>
    <name evidence="1" type="ORF">UT23_C0004G0008</name>
</gene>
<dbReference type="NCBIfam" id="TIGR02436">
    <property type="entry name" value="four helix bundle protein"/>
    <property type="match status" value="1"/>
</dbReference>
<evidence type="ECO:0000313" key="2">
    <source>
        <dbReference type="Proteomes" id="UP000034325"/>
    </source>
</evidence>
<comment type="caution">
    <text evidence="1">The sequence shown here is derived from an EMBL/GenBank/DDBJ whole genome shotgun (WGS) entry which is preliminary data.</text>
</comment>
<dbReference type="CDD" id="cd16377">
    <property type="entry name" value="23S_rRNA_IVP_like"/>
    <property type="match status" value="1"/>
</dbReference>
<dbReference type="GO" id="GO:0005840">
    <property type="term" value="C:ribosome"/>
    <property type="evidence" value="ECO:0007669"/>
    <property type="project" value="UniProtKB-KW"/>
</dbReference>
<keyword evidence="1" id="KW-0687">Ribonucleoprotein</keyword>
<dbReference type="EMBL" id="LBWA01000004">
    <property type="protein sequence ID" value="KKQ98169.1"/>
    <property type="molecule type" value="Genomic_DNA"/>
</dbReference>
<dbReference type="Pfam" id="PF05635">
    <property type="entry name" value="23S_rRNA_IVP"/>
    <property type="match status" value="1"/>
</dbReference>
<keyword evidence="1" id="KW-0689">Ribosomal protein</keyword>
<accession>A0A0G0PJC8</accession>
<name>A0A0G0PJC8_9BACT</name>
<dbReference type="PANTHER" id="PTHR38471">
    <property type="entry name" value="FOUR HELIX BUNDLE PROTEIN"/>
    <property type="match status" value="1"/>
</dbReference>
<dbReference type="InterPro" id="IPR036583">
    <property type="entry name" value="23S_rRNA_IVS_sf"/>
</dbReference>
<evidence type="ECO:0000313" key="1">
    <source>
        <dbReference type="EMBL" id="KKQ98169.1"/>
    </source>
</evidence>
<proteinExistence type="predicted"/>
<sequence>MFRFQTLEVWKKAVDFADLMIEIADALPQKYQFSFGDQLRRAGLSVPNNIAEGNGRKFKKEASHLYNISKGSLYECINILVILNKRNLINWKKFNREYIYKLAEEIAKMLTGLMKK</sequence>
<reference evidence="1 2" key="1">
    <citation type="journal article" date="2015" name="Nature">
        <title>rRNA introns, odd ribosomes, and small enigmatic genomes across a large radiation of phyla.</title>
        <authorList>
            <person name="Brown C.T."/>
            <person name="Hug L.A."/>
            <person name="Thomas B.C."/>
            <person name="Sharon I."/>
            <person name="Castelle C.J."/>
            <person name="Singh A."/>
            <person name="Wilkins M.J."/>
            <person name="Williams K.H."/>
            <person name="Banfield J.F."/>
        </authorList>
    </citation>
    <scope>NUCLEOTIDE SEQUENCE [LARGE SCALE GENOMIC DNA]</scope>
</reference>
<dbReference type="PANTHER" id="PTHR38471:SF2">
    <property type="entry name" value="FOUR HELIX BUNDLE PROTEIN"/>
    <property type="match status" value="1"/>
</dbReference>
<dbReference type="InterPro" id="IPR012657">
    <property type="entry name" value="23S_rRNA-intervening_sequence"/>
</dbReference>
<dbReference type="AlphaFoldDB" id="A0A0G0PJC8"/>
<organism evidence="1 2">
    <name type="scientific">Candidatus Woesebacteria bacterium GW2011_GWA1_39_12</name>
    <dbReference type="NCBI Taxonomy" id="1618549"/>
    <lineage>
        <taxon>Bacteria</taxon>
        <taxon>Candidatus Woeseibacteriota</taxon>
    </lineage>
</organism>
<protein>
    <submittedName>
        <fullName evidence="1">S23 ribosomal protein</fullName>
    </submittedName>
</protein>
<dbReference type="Proteomes" id="UP000034325">
    <property type="component" value="Unassembled WGS sequence"/>
</dbReference>
<dbReference type="Gene3D" id="1.20.1440.60">
    <property type="entry name" value="23S rRNA-intervening sequence"/>
    <property type="match status" value="1"/>
</dbReference>
<dbReference type="SUPFAM" id="SSF158446">
    <property type="entry name" value="IVS-encoded protein-like"/>
    <property type="match status" value="1"/>
</dbReference>